<evidence type="ECO:0000313" key="2">
    <source>
        <dbReference type="EMBL" id="MDP9901095.1"/>
    </source>
</evidence>
<feature type="compositionally biased region" description="Basic and acidic residues" evidence="1">
    <location>
        <begin position="14"/>
        <end position="25"/>
    </location>
</feature>
<feature type="region of interest" description="Disordered" evidence="1">
    <location>
        <begin position="1"/>
        <end position="25"/>
    </location>
</feature>
<evidence type="ECO:0000256" key="1">
    <source>
        <dbReference type="SAM" id="MobiDB-lite"/>
    </source>
</evidence>
<evidence type="ECO:0000313" key="3">
    <source>
        <dbReference type="Proteomes" id="UP001226867"/>
    </source>
</evidence>
<protein>
    <recommendedName>
        <fullName evidence="4">Integrase</fullName>
    </recommendedName>
</protein>
<keyword evidence="3" id="KW-1185">Reference proteome</keyword>
<sequence length="115" mass="12958">MTLNTGPSDVGNRVVEHQHELRGGDLEQRERRAAALSVAKYLLALEARGWPAWTPSPAQNQTFISDSQCECLRNGGQLEVAQQMANHESARTTRLYDERQDQVLLDEVEQRKATL</sequence>
<dbReference type="EMBL" id="JAUSRO010000010">
    <property type="protein sequence ID" value="MDP9901095.1"/>
    <property type="molecule type" value="Genomic_DNA"/>
</dbReference>
<accession>A0ABT9S9R1</accession>
<comment type="caution">
    <text evidence="2">The sequence shown here is derived from an EMBL/GenBank/DDBJ whole genome shotgun (WGS) entry which is preliminary data.</text>
</comment>
<evidence type="ECO:0008006" key="4">
    <source>
        <dbReference type="Google" id="ProtNLM"/>
    </source>
</evidence>
<reference evidence="2 3" key="1">
    <citation type="submission" date="2023-07" db="EMBL/GenBank/DDBJ databases">
        <title>Sorghum-associated microbial communities from plants grown in Nebraska, USA.</title>
        <authorList>
            <person name="Schachtman D."/>
        </authorList>
    </citation>
    <scope>NUCLEOTIDE SEQUENCE [LARGE SCALE GENOMIC DNA]</scope>
    <source>
        <strain evidence="2 3">DS1607</strain>
    </source>
</reference>
<gene>
    <name evidence="2" type="ORF">J2W36_003361</name>
</gene>
<name>A0ABT9S9R1_9BURK</name>
<proteinExistence type="predicted"/>
<organism evidence="2 3">
    <name type="scientific">Variovorax ginsengisoli</name>
    <dbReference type="NCBI Taxonomy" id="363844"/>
    <lineage>
        <taxon>Bacteria</taxon>
        <taxon>Pseudomonadati</taxon>
        <taxon>Pseudomonadota</taxon>
        <taxon>Betaproteobacteria</taxon>
        <taxon>Burkholderiales</taxon>
        <taxon>Comamonadaceae</taxon>
        <taxon>Variovorax</taxon>
    </lineage>
</organism>
<dbReference type="Proteomes" id="UP001226867">
    <property type="component" value="Unassembled WGS sequence"/>
</dbReference>
<dbReference type="RefSeq" id="WP_307690882.1">
    <property type="nucleotide sequence ID" value="NZ_JAUSRO010000010.1"/>
</dbReference>